<accession>A0A8X6IKL1</accession>
<proteinExistence type="predicted"/>
<dbReference type="AlphaFoldDB" id="A0A8X6IKL1"/>
<sequence>MLGHSCKISSTVAMVKIIWNLANDFKMDSLRCEADEDVALSIAASSSVGASFQEWTGVVKTSSLEYRRGANSGLWKISHD</sequence>
<evidence type="ECO:0000313" key="1">
    <source>
        <dbReference type="EMBL" id="GFS49793.1"/>
    </source>
</evidence>
<evidence type="ECO:0000313" key="2">
    <source>
        <dbReference type="Proteomes" id="UP000887013"/>
    </source>
</evidence>
<dbReference type="Proteomes" id="UP000887013">
    <property type="component" value="Unassembled WGS sequence"/>
</dbReference>
<gene>
    <name evidence="1" type="ORF">NPIL_418731</name>
</gene>
<name>A0A8X6IKL1_NEPPI</name>
<keyword evidence="2" id="KW-1185">Reference proteome</keyword>
<protein>
    <submittedName>
        <fullName evidence="1">Uncharacterized protein</fullName>
    </submittedName>
</protein>
<dbReference type="OrthoDB" id="10479836at2759"/>
<dbReference type="EMBL" id="BMAW01091430">
    <property type="protein sequence ID" value="GFS49793.1"/>
    <property type="molecule type" value="Genomic_DNA"/>
</dbReference>
<organism evidence="1 2">
    <name type="scientific">Nephila pilipes</name>
    <name type="common">Giant wood spider</name>
    <name type="synonym">Nephila maculata</name>
    <dbReference type="NCBI Taxonomy" id="299642"/>
    <lineage>
        <taxon>Eukaryota</taxon>
        <taxon>Metazoa</taxon>
        <taxon>Ecdysozoa</taxon>
        <taxon>Arthropoda</taxon>
        <taxon>Chelicerata</taxon>
        <taxon>Arachnida</taxon>
        <taxon>Araneae</taxon>
        <taxon>Araneomorphae</taxon>
        <taxon>Entelegynae</taxon>
        <taxon>Araneoidea</taxon>
        <taxon>Nephilidae</taxon>
        <taxon>Nephila</taxon>
    </lineage>
</organism>
<reference evidence="1" key="1">
    <citation type="submission" date="2020-08" db="EMBL/GenBank/DDBJ databases">
        <title>Multicomponent nature underlies the extraordinary mechanical properties of spider dragline silk.</title>
        <authorList>
            <person name="Kono N."/>
            <person name="Nakamura H."/>
            <person name="Mori M."/>
            <person name="Yoshida Y."/>
            <person name="Ohtoshi R."/>
            <person name="Malay A.D."/>
            <person name="Moran D.A.P."/>
            <person name="Tomita M."/>
            <person name="Numata K."/>
            <person name="Arakawa K."/>
        </authorList>
    </citation>
    <scope>NUCLEOTIDE SEQUENCE</scope>
</reference>
<comment type="caution">
    <text evidence="1">The sequence shown here is derived from an EMBL/GenBank/DDBJ whole genome shotgun (WGS) entry which is preliminary data.</text>
</comment>